<evidence type="ECO:0000256" key="1">
    <source>
        <dbReference type="ARBA" id="ARBA00008645"/>
    </source>
</evidence>
<sequence length="391" mass="40570">MRAAVSPTVRPPAGYAAAGVLAGALGGAGGAAAAVCWHYSTVLLHPTSSPGLPERVLATGDRTVELARNRLTAQPGVWGLRGAAGLSVVGPVLERDRRRVVRELRGGPVPEAGPAVLDAGPYDPDPGARGLEFDDVEVPTELGPAPAWLVPAPAPASAAVDGDTWALCVHGRGGTRREALRALPALHAAGLTSLVVSYRGDGAAPESPDGRSHLGDTEWRDVAAAASYALAHGARRLVLVGWSMGAAVGGAFLGRSGLADSVAAVVWDAPLLDWRRTLRRQARNRALPPSLAGVAARFTERRIGIDLDRFDLVRNPPGSRPPTLLLHSDGDTAVPVELSRDLAAAAPGLDWPVTYREFAGTEHTGSWNADPEGYEAAVTGFLGAVLRTDLP</sequence>
<dbReference type="InterPro" id="IPR001375">
    <property type="entry name" value="Peptidase_S9_cat"/>
</dbReference>
<dbReference type="EMBL" id="JAGINU010000001">
    <property type="protein sequence ID" value="MBP2364761.1"/>
    <property type="molecule type" value="Genomic_DNA"/>
</dbReference>
<evidence type="ECO:0000259" key="3">
    <source>
        <dbReference type="Pfam" id="PF00326"/>
    </source>
</evidence>
<accession>A0ABS4VLF4</accession>
<organism evidence="4 5">
    <name type="scientific">Pseudonocardia parietis</name>
    <dbReference type="NCBI Taxonomy" id="570936"/>
    <lineage>
        <taxon>Bacteria</taxon>
        <taxon>Bacillati</taxon>
        <taxon>Actinomycetota</taxon>
        <taxon>Actinomycetes</taxon>
        <taxon>Pseudonocardiales</taxon>
        <taxon>Pseudonocardiaceae</taxon>
        <taxon>Pseudonocardia</taxon>
    </lineage>
</organism>
<evidence type="ECO:0000256" key="2">
    <source>
        <dbReference type="ARBA" id="ARBA00022801"/>
    </source>
</evidence>
<reference evidence="4 5" key="1">
    <citation type="submission" date="2021-03" db="EMBL/GenBank/DDBJ databases">
        <title>Sequencing the genomes of 1000 actinobacteria strains.</title>
        <authorList>
            <person name="Klenk H.-P."/>
        </authorList>
    </citation>
    <scope>NUCLEOTIDE SEQUENCE [LARGE SCALE GENOMIC DNA]</scope>
    <source>
        <strain evidence="4 5">DSM 45256</strain>
    </source>
</reference>
<protein>
    <submittedName>
        <fullName evidence="4">Alpha-beta hydrolase superfamily lysophospholipase</fullName>
    </submittedName>
</protein>
<dbReference type="Proteomes" id="UP001519295">
    <property type="component" value="Unassembled WGS sequence"/>
</dbReference>
<name>A0ABS4VLF4_9PSEU</name>
<dbReference type="PANTHER" id="PTHR22946:SF9">
    <property type="entry name" value="POLYKETIDE TRANSFERASE AF380"/>
    <property type="match status" value="1"/>
</dbReference>
<comment type="caution">
    <text evidence="4">The sequence shown here is derived from an EMBL/GenBank/DDBJ whole genome shotgun (WGS) entry which is preliminary data.</text>
</comment>
<evidence type="ECO:0000313" key="5">
    <source>
        <dbReference type="Proteomes" id="UP001519295"/>
    </source>
</evidence>
<keyword evidence="5" id="KW-1185">Reference proteome</keyword>
<dbReference type="InterPro" id="IPR050261">
    <property type="entry name" value="FrsA_esterase"/>
</dbReference>
<dbReference type="GO" id="GO:0016787">
    <property type="term" value="F:hydrolase activity"/>
    <property type="evidence" value="ECO:0007669"/>
    <property type="project" value="UniProtKB-KW"/>
</dbReference>
<dbReference type="Gene3D" id="3.40.50.1820">
    <property type="entry name" value="alpha/beta hydrolase"/>
    <property type="match status" value="1"/>
</dbReference>
<gene>
    <name evidence="4" type="ORF">JOF36_000457</name>
</gene>
<dbReference type="Pfam" id="PF00326">
    <property type="entry name" value="Peptidase_S9"/>
    <property type="match status" value="1"/>
</dbReference>
<proteinExistence type="inferred from homology"/>
<dbReference type="InterPro" id="IPR029058">
    <property type="entry name" value="AB_hydrolase_fold"/>
</dbReference>
<keyword evidence="2 4" id="KW-0378">Hydrolase</keyword>
<comment type="similarity">
    <text evidence="1">Belongs to the AB hydrolase superfamily.</text>
</comment>
<feature type="domain" description="Peptidase S9 prolyl oligopeptidase catalytic" evidence="3">
    <location>
        <begin position="187"/>
        <end position="382"/>
    </location>
</feature>
<evidence type="ECO:0000313" key="4">
    <source>
        <dbReference type="EMBL" id="MBP2364761.1"/>
    </source>
</evidence>
<dbReference type="PANTHER" id="PTHR22946">
    <property type="entry name" value="DIENELACTONE HYDROLASE DOMAIN-CONTAINING PROTEIN-RELATED"/>
    <property type="match status" value="1"/>
</dbReference>
<dbReference type="SUPFAM" id="SSF53474">
    <property type="entry name" value="alpha/beta-Hydrolases"/>
    <property type="match status" value="1"/>
</dbReference>
<dbReference type="RefSeq" id="WP_210024780.1">
    <property type="nucleotide sequence ID" value="NZ_JAGINU010000001.1"/>
</dbReference>